<sequence>MTDWQKTDKTREPTADSLHTYVSNPLWDGLCASIEADYGVKPLIEFSNCSMLRGWNVKYKKSGRSLCTLYPEKGTFSVLVVIGERERPEMELLLPTFSEYLQELYRKTQVSMGQRWLMIDVTDEEILEDVKRCIFVRRNSKKKV</sequence>
<dbReference type="InterPro" id="IPR024265">
    <property type="entry name" value="DUF3788"/>
</dbReference>
<dbReference type="RefSeq" id="WP_249294269.1">
    <property type="nucleotide sequence ID" value="NZ_JACRSV010000001.1"/>
</dbReference>
<name>A0A926E4G8_9FIRM</name>
<dbReference type="Proteomes" id="UP000610760">
    <property type="component" value="Unassembled WGS sequence"/>
</dbReference>
<reference evidence="1" key="1">
    <citation type="submission" date="2020-08" db="EMBL/GenBank/DDBJ databases">
        <title>Genome public.</title>
        <authorList>
            <person name="Liu C."/>
            <person name="Sun Q."/>
        </authorList>
    </citation>
    <scope>NUCLEOTIDE SEQUENCE</scope>
    <source>
        <strain evidence="1">NSJ-33</strain>
    </source>
</reference>
<evidence type="ECO:0000313" key="2">
    <source>
        <dbReference type="Proteomes" id="UP000610760"/>
    </source>
</evidence>
<gene>
    <name evidence="1" type="ORF">H8710_04740</name>
</gene>
<dbReference type="Pfam" id="PF12663">
    <property type="entry name" value="DUF3788"/>
    <property type="match status" value="1"/>
</dbReference>
<organism evidence="1 2">
    <name type="scientific">Fumia xinanensis</name>
    <dbReference type="NCBI Taxonomy" id="2763659"/>
    <lineage>
        <taxon>Bacteria</taxon>
        <taxon>Bacillati</taxon>
        <taxon>Bacillota</taxon>
        <taxon>Clostridia</taxon>
        <taxon>Eubacteriales</taxon>
        <taxon>Oscillospiraceae</taxon>
        <taxon>Fumia</taxon>
    </lineage>
</organism>
<dbReference type="EMBL" id="JACRSV010000001">
    <property type="protein sequence ID" value="MBC8559375.1"/>
    <property type="molecule type" value="Genomic_DNA"/>
</dbReference>
<protein>
    <submittedName>
        <fullName evidence="1">DUF3788 domain-containing protein</fullName>
    </submittedName>
</protein>
<accession>A0A926E4G8</accession>
<dbReference type="AlphaFoldDB" id="A0A926E4G8"/>
<proteinExistence type="predicted"/>
<evidence type="ECO:0000313" key="1">
    <source>
        <dbReference type="EMBL" id="MBC8559375.1"/>
    </source>
</evidence>
<keyword evidence="2" id="KW-1185">Reference proteome</keyword>
<comment type="caution">
    <text evidence="1">The sequence shown here is derived from an EMBL/GenBank/DDBJ whole genome shotgun (WGS) entry which is preliminary data.</text>
</comment>